<comment type="similarity">
    <text evidence="1">Belongs to the LysR transcriptional regulatory family.</text>
</comment>
<dbReference type="GO" id="GO:0005829">
    <property type="term" value="C:cytosol"/>
    <property type="evidence" value="ECO:0007669"/>
    <property type="project" value="TreeGrafter"/>
</dbReference>
<dbReference type="Proteomes" id="UP000183900">
    <property type="component" value="Unassembled WGS sequence"/>
</dbReference>
<organism evidence="6 7">
    <name type="scientific">Pannonibacter indicus</name>
    <dbReference type="NCBI Taxonomy" id="466044"/>
    <lineage>
        <taxon>Bacteria</taxon>
        <taxon>Pseudomonadati</taxon>
        <taxon>Pseudomonadota</taxon>
        <taxon>Alphaproteobacteria</taxon>
        <taxon>Hyphomicrobiales</taxon>
        <taxon>Stappiaceae</taxon>
        <taxon>Pannonibacter</taxon>
    </lineage>
</organism>
<sequence>MNNSFRTSSLHQRGLKLSHLRLMATLGERPQVSVAATLLGMTQPAASRLLADVERIIGQPVHQREGRGLSLTSSGQALARRAARILQELDDAGREIEELAEGSKGEVRIGSVTAPSIEHVLPAVQRARELNPGLLIEVIVDTSDNLCKALMAGRIDFAVGRLVGISDPTLVEMEVMEPEPVSLMVRLDHPLLRSGNAALEDIIRHDWVMPSPDSVLGRAVIRRLSSLGLPPPRQQLSTASFLLTLAIIRGSDSIAPVAKAVADAFAQDEGTVYGVLPVELGIEVEPYGLIRRSGSTLTPAASKIAGLILEGSRAKR</sequence>
<dbReference type="InterPro" id="IPR050950">
    <property type="entry name" value="HTH-type_LysR_regulators"/>
</dbReference>
<keyword evidence="2" id="KW-0805">Transcription regulation</keyword>
<accession>A0A0K6HMS5</accession>
<evidence type="ECO:0000256" key="2">
    <source>
        <dbReference type="ARBA" id="ARBA00023015"/>
    </source>
</evidence>
<name>A0A0K6HMS5_9HYPH</name>
<keyword evidence="4" id="KW-0804">Transcription</keyword>
<dbReference type="Pfam" id="PF03466">
    <property type="entry name" value="LysR_substrate"/>
    <property type="match status" value="1"/>
</dbReference>
<dbReference type="GO" id="GO:0003700">
    <property type="term" value="F:DNA-binding transcription factor activity"/>
    <property type="evidence" value="ECO:0007669"/>
    <property type="project" value="InterPro"/>
</dbReference>
<dbReference type="InterPro" id="IPR000847">
    <property type="entry name" value="LysR_HTH_N"/>
</dbReference>
<dbReference type="Gene3D" id="1.10.10.10">
    <property type="entry name" value="Winged helix-like DNA-binding domain superfamily/Winged helix DNA-binding domain"/>
    <property type="match status" value="1"/>
</dbReference>
<feature type="domain" description="HTH lysR-type" evidence="5">
    <location>
        <begin position="15"/>
        <end position="72"/>
    </location>
</feature>
<evidence type="ECO:0000313" key="7">
    <source>
        <dbReference type="Proteomes" id="UP000183900"/>
    </source>
</evidence>
<gene>
    <name evidence="6" type="ORF">Ga0061067_101485</name>
</gene>
<dbReference type="EMBL" id="CYHE01000001">
    <property type="protein sequence ID" value="CUA92362.1"/>
    <property type="molecule type" value="Genomic_DNA"/>
</dbReference>
<protein>
    <submittedName>
        <fullName evidence="6">DNA-binding transcriptional regulator, LysR family</fullName>
    </submittedName>
</protein>
<dbReference type="AlphaFoldDB" id="A0A0K6HMS5"/>
<dbReference type="PROSITE" id="PS50931">
    <property type="entry name" value="HTH_LYSR"/>
    <property type="match status" value="1"/>
</dbReference>
<evidence type="ECO:0000256" key="3">
    <source>
        <dbReference type="ARBA" id="ARBA00023125"/>
    </source>
</evidence>
<keyword evidence="7" id="KW-1185">Reference proteome</keyword>
<evidence type="ECO:0000259" key="5">
    <source>
        <dbReference type="PROSITE" id="PS50931"/>
    </source>
</evidence>
<dbReference type="InterPro" id="IPR005119">
    <property type="entry name" value="LysR_subst-bd"/>
</dbReference>
<dbReference type="InterPro" id="IPR036388">
    <property type="entry name" value="WH-like_DNA-bd_sf"/>
</dbReference>
<proteinExistence type="inferred from homology"/>
<keyword evidence="3 6" id="KW-0238">DNA-binding</keyword>
<dbReference type="PANTHER" id="PTHR30419">
    <property type="entry name" value="HTH-TYPE TRANSCRIPTIONAL REGULATOR YBHD"/>
    <property type="match status" value="1"/>
</dbReference>
<dbReference type="RefSeq" id="WP_055454193.1">
    <property type="nucleotide sequence ID" value="NZ_CYHE01000001.1"/>
</dbReference>
<dbReference type="SUPFAM" id="SSF46785">
    <property type="entry name" value="Winged helix' DNA-binding domain"/>
    <property type="match status" value="1"/>
</dbReference>
<dbReference type="GO" id="GO:0003677">
    <property type="term" value="F:DNA binding"/>
    <property type="evidence" value="ECO:0007669"/>
    <property type="project" value="UniProtKB-KW"/>
</dbReference>
<evidence type="ECO:0000313" key="6">
    <source>
        <dbReference type="EMBL" id="CUA92362.1"/>
    </source>
</evidence>
<dbReference type="Gene3D" id="3.40.190.290">
    <property type="match status" value="1"/>
</dbReference>
<dbReference type="InterPro" id="IPR036390">
    <property type="entry name" value="WH_DNA-bd_sf"/>
</dbReference>
<dbReference type="Pfam" id="PF00126">
    <property type="entry name" value="HTH_1"/>
    <property type="match status" value="1"/>
</dbReference>
<evidence type="ECO:0000256" key="1">
    <source>
        <dbReference type="ARBA" id="ARBA00009437"/>
    </source>
</evidence>
<dbReference type="OrthoDB" id="9803735at2"/>
<reference evidence="7" key="1">
    <citation type="submission" date="2015-08" db="EMBL/GenBank/DDBJ databases">
        <authorList>
            <person name="Varghese N."/>
        </authorList>
    </citation>
    <scope>NUCLEOTIDE SEQUENCE [LARGE SCALE GENOMIC DNA]</scope>
    <source>
        <strain evidence="7">DSM 23407</strain>
    </source>
</reference>
<dbReference type="SUPFAM" id="SSF53850">
    <property type="entry name" value="Periplasmic binding protein-like II"/>
    <property type="match status" value="1"/>
</dbReference>
<evidence type="ECO:0000256" key="4">
    <source>
        <dbReference type="ARBA" id="ARBA00023163"/>
    </source>
</evidence>
<dbReference type="PANTHER" id="PTHR30419:SF8">
    <property type="entry name" value="NITROGEN ASSIMILATION TRANSCRIPTIONAL ACTIVATOR-RELATED"/>
    <property type="match status" value="1"/>
</dbReference>